<feature type="transmembrane region" description="Helical" evidence="8">
    <location>
        <begin position="238"/>
        <end position="257"/>
    </location>
</feature>
<comment type="similarity">
    <text evidence="8">Belongs to the binding-protein-dependent transport system permease family.</text>
</comment>
<dbReference type="InterPro" id="IPR043429">
    <property type="entry name" value="ArtM/GltK/GlnP/TcyL/YhdX-like"/>
</dbReference>
<sequence length="267" mass="29229">MASLTLTRTQRRRTSLGIQYGIFAVIVLLFALSADWKQLGASFFRLDIAASLFPDIITVALRNTAVFTLLSFIFGLAVGLLIALMRLSRVPPYRWLGTIYVEIFRGLPALLWLFMVAYAVPTAFPEYQIAGGVYGQVTIGLGMPAAAYMSETIRAGIQAVPKGQVEAARSLGMSGTRAMLSIVLPQAFRIVIPPLTNEIILLVKDSSLAYVLGVTATSIELTKFGSDQVNARVNPTPLVIAGLCYLIICLPLSQLVQRLERRYQKSR</sequence>
<evidence type="ECO:0000256" key="5">
    <source>
        <dbReference type="ARBA" id="ARBA00022970"/>
    </source>
</evidence>
<dbReference type="RefSeq" id="WP_344311091.1">
    <property type="nucleotide sequence ID" value="NZ_BAAANY010000009.1"/>
</dbReference>
<feature type="transmembrane region" description="Helical" evidence="8">
    <location>
        <begin position="16"/>
        <end position="34"/>
    </location>
</feature>
<gene>
    <name evidence="10" type="ORF">GCM10009765_32320</name>
</gene>
<dbReference type="Gene3D" id="1.10.3720.10">
    <property type="entry name" value="MetI-like"/>
    <property type="match status" value="1"/>
</dbReference>
<evidence type="ECO:0000259" key="9">
    <source>
        <dbReference type="PROSITE" id="PS50928"/>
    </source>
</evidence>
<keyword evidence="7 8" id="KW-0472">Membrane</keyword>
<keyword evidence="4 8" id="KW-0812">Transmembrane</keyword>
<dbReference type="Proteomes" id="UP001500618">
    <property type="component" value="Unassembled WGS sequence"/>
</dbReference>
<comment type="subcellular location">
    <subcellularLocation>
        <location evidence="1 8">Cell membrane</location>
        <topology evidence="1 8">Multi-pass membrane protein</topology>
    </subcellularLocation>
</comment>
<dbReference type="EMBL" id="BAAANY010000009">
    <property type="protein sequence ID" value="GAA1680656.1"/>
    <property type="molecule type" value="Genomic_DNA"/>
</dbReference>
<protein>
    <submittedName>
        <fullName evidence="10">Amino acid ABC transporter permease</fullName>
    </submittedName>
</protein>
<organism evidence="10 11">
    <name type="scientific">Fodinicola feengrottensis</name>
    <dbReference type="NCBI Taxonomy" id="435914"/>
    <lineage>
        <taxon>Bacteria</taxon>
        <taxon>Bacillati</taxon>
        <taxon>Actinomycetota</taxon>
        <taxon>Actinomycetes</taxon>
        <taxon>Mycobacteriales</taxon>
        <taxon>Fodinicola</taxon>
    </lineage>
</organism>
<evidence type="ECO:0000256" key="6">
    <source>
        <dbReference type="ARBA" id="ARBA00022989"/>
    </source>
</evidence>
<comment type="caution">
    <text evidence="10">The sequence shown here is derived from an EMBL/GenBank/DDBJ whole genome shotgun (WGS) entry which is preliminary data.</text>
</comment>
<keyword evidence="2 8" id="KW-0813">Transport</keyword>
<evidence type="ECO:0000256" key="4">
    <source>
        <dbReference type="ARBA" id="ARBA00022692"/>
    </source>
</evidence>
<evidence type="ECO:0000256" key="8">
    <source>
        <dbReference type="RuleBase" id="RU363032"/>
    </source>
</evidence>
<dbReference type="Pfam" id="PF00528">
    <property type="entry name" value="BPD_transp_1"/>
    <property type="match status" value="1"/>
</dbReference>
<dbReference type="NCBIfam" id="TIGR01726">
    <property type="entry name" value="HEQRo_perm_3TM"/>
    <property type="match status" value="1"/>
</dbReference>
<dbReference type="SUPFAM" id="SSF161098">
    <property type="entry name" value="MetI-like"/>
    <property type="match status" value="1"/>
</dbReference>
<evidence type="ECO:0000256" key="2">
    <source>
        <dbReference type="ARBA" id="ARBA00022448"/>
    </source>
</evidence>
<evidence type="ECO:0000313" key="10">
    <source>
        <dbReference type="EMBL" id="GAA1680656.1"/>
    </source>
</evidence>
<name>A0ABN2H249_9ACTN</name>
<dbReference type="PROSITE" id="PS50928">
    <property type="entry name" value="ABC_TM1"/>
    <property type="match status" value="1"/>
</dbReference>
<evidence type="ECO:0000313" key="11">
    <source>
        <dbReference type="Proteomes" id="UP001500618"/>
    </source>
</evidence>
<proteinExistence type="inferred from homology"/>
<keyword evidence="6 8" id="KW-1133">Transmembrane helix</keyword>
<feature type="transmembrane region" description="Helical" evidence="8">
    <location>
        <begin position="65"/>
        <end position="87"/>
    </location>
</feature>
<evidence type="ECO:0000256" key="7">
    <source>
        <dbReference type="ARBA" id="ARBA00023136"/>
    </source>
</evidence>
<keyword evidence="3" id="KW-1003">Cell membrane</keyword>
<evidence type="ECO:0000256" key="3">
    <source>
        <dbReference type="ARBA" id="ARBA00022475"/>
    </source>
</evidence>
<dbReference type="InterPro" id="IPR000515">
    <property type="entry name" value="MetI-like"/>
</dbReference>
<feature type="transmembrane region" description="Helical" evidence="8">
    <location>
        <begin position="99"/>
        <end position="120"/>
    </location>
</feature>
<dbReference type="InterPro" id="IPR010065">
    <property type="entry name" value="AA_ABC_transptr_permease_3TM"/>
</dbReference>
<evidence type="ECO:0000256" key="1">
    <source>
        <dbReference type="ARBA" id="ARBA00004651"/>
    </source>
</evidence>
<dbReference type="CDD" id="cd06261">
    <property type="entry name" value="TM_PBP2"/>
    <property type="match status" value="1"/>
</dbReference>
<keyword evidence="11" id="KW-1185">Reference proteome</keyword>
<reference evidence="10 11" key="1">
    <citation type="journal article" date="2019" name="Int. J. Syst. Evol. Microbiol.">
        <title>The Global Catalogue of Microorganisms (GCM) 10K type strain sequencing project: providing services to taxonomists for standard genome sequencing and annotation.</title>
        <authorList>
            <consortium name="The Broad Institute Genomics Platform"/>
            <consortium name="The Broad Institute Genome Sequencing Center for Infectious Disease"/>
            <person name="Wu L."/>
            <person name="Ma J."/>
        </authorList>
    </citation>
    <scope>NUCLEOTIDE SEQUENCE [LARGE SCALE GENOMIC DNA]</scope>
    <source>
        <strain evidence="10 11">JCM 14718</strain>
    </source>
</reference>
<accession>A0ABN2H249</accession>
<dbReference type="PANTHER" id="PTHR30614:SF0">
    <property type="entry name" value="L-CYSTINE TRANSPORT SYSTEM PERMEASE PROTEIN TCYL"/>
    <property type="match status" value="1"/>
</dbReference>
<feature type="domain" description="ABC transmembrane type-1" evidence="9">
    <location>
        <begin position="61"/>
        <end position="256"/>
    </location>
</feature>
<dbReference type="InterPro" id="IPR035906">
    <property type="entry name" value="MetI-like_sf"/>
</dbReference>
<keyword evidence="5" id="KW-0029">Amino-acid transport</keyword>
<dbReference type="PANTHER" id="PTHR30614">
    <property type="entry name" value="MEMBRANE COMPONENT OF AMINO ACID ABC TRANSPORTER"/>
    <property type="match status" value="1"/>
</dbReference>